<reference evidence="2 3" key="1">
    <citation type="submission" date="2020-10" db="EMBL/GenBank/DDBJ databases">
        <title>Draft genome of Ramlibacter aquaticus LMG 30558.</title>
        <authorList>
            <person name="Props R."/>
        </authorList>
    </citation>
    <scope>NUCLEOTIDE SEQUENCE [LARGE SCALE GENOMIC DNA]</scope>
    <source>
        <strain evidence="2 3">LMG 30558</strain>
    </source>
</reference>
<protein>
    <submittedName>
        <fullName evidence="2">NAD(P)H-binding protein</fullName>
    </submittedName>
</protein>
<evidence type="ECO:0000313" key="2">
    <source>
        <dbReference type="EMBL" id="MBE7941467.1"/>
    </source>
</evidence>
<proteinExistence type="predicted"/>
<dbReference type="Pfam" id="PF13460">
    <property type="entry name" value="NAD_binding_10"/>
    <property type="match status" value="1"/>
</dbReference>
<dbReference type="PANTHER" id="PTHR14097">
    <property type="entry name" value="OXIDOREDUCTASE HTATIP2"/>
    <property type="match status" value="1"/>
</dbReference>
<evidence type="ECO:0000259" key="1">
    <source>
        <dbReference type="Pfam" id="PF13460"/>
    </source>
</evidence>
<comment type="caution">
    <text evidence="2">The sequence shown here is derived from an EMBL/GenBank/DDBJ whole genome shotgun (WGS) entry which is preliminary data.</text>
</comment>
<dbReference type="PANTHER" id="PTHR14097:SF7">
    <property type="entry name" value="OXIDOREDUCTASE HTATIP2"/>
    <property type="match status" value="1"/>
</dbReference>
<evidence type="ECO:0000313" key="3">
    <source>
        <dbReference type="Proteomes" id="UP000715965"/>
    </source>
</evidence>
<keyword evidence="3" id="KW-1185">Reference proteome</keyword>
<dbReference type="EMBL" id="JADDOJ010000051">
    <property type="protein sequence ID" value="MBE7941467.1"/>
    <property type="molecule type" value="Genomic_DNA"/>
</dbReference>
<feature type="domain" description="NAD(P)-binding" evidence="1">
    <location>
        <begin position="18"/>
        <end position="162"/>
    </location>
</feature>
<dbReference type="InterPro" id="IPR016040">
    <property type="entry name" value="NAD(P)-bd_dom"/>
</dbReference>
<gene>
    <name evidence="2" type="ORF">IM725_12890</name>
</gene>
<accession>A0ABR9SHE6</accession>
<sequence>MSAPSSTPQPGRRALIAGATGLVGQCLLQGLVADPSVARVVAIGRRPPALSHPKLEFIPVDFARLPPLPPVDEAYLALGTTIKAAGSQAAFRALDRDANLAVAQAAQAAGATRLGLVSAMGADPRASIFYSRTKGELEQALQAMGWHRLVIARPSMLAGDREALGQPVRGGEQLAARVTRWLRPLIPANYRAIPARLVAAALLAAVPGSQGLRILLSGEMQG</sequence>
<dbReference type="Proteomes" id="UP000715965">
    <property type="component" value="Unassembled WGS sequence"/>
</dbReference>
<dbReference type="SUPFAM" id="SSF51735">
    <property type="entry name" value="NAD(P)-binding Rossmann-fold domains"/>
    <property type="match status" value="1"/>
</dbReference>
<dbReference type="InterPro" id="IPR036291">
    <property type="entry name" value="NAD(P)-bd_dom_sf"/>
</dbReference>
<organism evidence="2 3">
    <name type="scientific">Ramlibacter aquaticus</name>
    <dbReference type="NCBI Taxonomy" id="2780094"/>
    <lineage>
        <taxon>Bacteria</taxon>
        <taxon>Pseudomonadati</taxon>
        <taxon>Pseudomonadota</taxon>
        <taxon>Betaproteobacteria</taxon>
        <taxon>Burkholderiales</taxon>
        <taxon>Comamonadaceae</taxon>
        <taxon>Ramlibacter</taxon>
    </lineage>
</organism>
<dbReference type="RefSeq" id="WP_193781007.1">
    <property type="nucleotide sequence ID" value="NZ_JADDOJ010000051.1"/>
</dbReference>
<name>A0ABR9SHE6_9BURK</name>
<dbReference type="Gene3D" id="3.40.50.720">
    <property type="entry name" value="NAD(P)-binding Rossmann-like Domain"/>
    <property type="match status" value="1"/>
</dbReference>